<reference evidence="1 2" key="1">
    <citation type="submission" date="2019-05" db="EMBL/GenBank/DDBJ databases">
        <title>Another draft genome of Portunus trituberculatus and its Hox gene families provides insights of decapod evolution.</title>
        <authorList>
            <person name="Jeong J.-H."/>
            <person name="Song I."/>
            <person name="Kim S."/>
            <person name="Choi T."/>
            <person name="Kim D."/>
            <person name="Ryu S."/>
            <person name="Kim W."/>
        </authorList>
    </citation>
    <scope>NUCLEOTIDE SEQUENCE [LARGE SCALE GENOMIC DNA]</scope>
    <source>
        <tissue evidence="1">Muscle</tissue>
    </source>
</reference>
<dbReference type="EMBL" id="VSRR010000083">
    <property type="protein sequence ID" value="MPC09742.1"/>
    <property type="molecule type" value="Genomic_DNA"/>
</dbReference>
<evidence type="ECO:0000313" key="2">
    <source>
        <dbReference type="Proteomes" id="UP000324222"/>
    </source>
</evidence>
<organism evidence="1 2">
    <name type="scientific">Portunus trituberculatus</name>
    <name type="common">Swimming crab</name>
    <name type="synonym">Neptunus trituberculatus</name>
    <dbReference type="NCBI Taxonomy" id="210409"/>
    <lineage>
        <taxon>Eukaryota</taxon>
        <taxon>Metazoa</taxon>
        <taxon>Ecdysozoa</taxon>
        <taxon>Arthropoda</taxon>
        <taxon>Crustacea</taxon>
        <taxon>Multicrustacea</taxon>
        <taxon>Malacostraca</taxon>
        <taxon>Eumalacostraca</taxon>
        <taxon>Eucarida</taxon>
        <taxon>Decapoda</taxon>
        <taxon>Pleocyemata</taxon>
        <taxon>Brachyura</taxon>
        <taxon>Eubrachyura</taxon>
        <taxon>Portunoidea</taxon>
        <taxon>Portunidae</taxon>
        <taxon>Portuninae</taxon>
        <taxon>Portunus</taxon>
    </lineage>
</organism>
<name>A0A5B7CJ65_PORTR</name>
<keyword evidence="2" id="KW-1185">Reference proteome</keyword>
<accession>A0A5B7CJ65</accession>
<dbReference type="Proteomes" id="UP000324222">
    <property type="component" value="Unassembled WGS sequence"/>
</dbReference>
<sequence length="94" mass="10314">MECRIVGSSSGHHCASPLPHSVLSIPPHHSPVKRGYRLHRCSRDQKNSGDRCPFPQQVSRGCGINNGRKGGLGWVRAADGRHLCLSYIRSRGES</sequence>
<proteinExistence type="predicted"/>
<gene>
    <name evidence="1" type="ORF">E2C01_002361</name>
</gene>
<evidence type="ECO:0000313" key="1">
    <source>
        <dbReference type="EMBL" id="MPC09742.1"/>
    </source>
</evidence>
<dbReference type="AlphaFoldDB" id="A0A5B7CJ65"/>
<comment type="caution">
    <text evidence="1">The sequence shown here is derived from an EMBL/GenBank/DDBJ whole genome shotgun (WGS) entry which is preliminary data.</text>
</comment>
<protein>
    <submittedName>
        <fullName evidence="1">Uncharacterized protein</fullName>
    </submittedName>
</protein>